<dbReference type="EMBL" id="RHHU01000003">
    <property type="protein sequence ID" value="RNB88394.1"/>
    <property type="molecule type" value="Genomic_DNA"/>
</dbReference>
<dbReference type="InterPro" id="IPR018644">
    <property type="entry name" value="DUF2071"/>
</dbReference>
<feature type="region of interest" description="Disordered" evidence="1">
    <location>
        <begin position="1"/>
        <end position="26"/>
    </location>
</feature>
<dbReference type="PANTHER" id="PTHR39186:SF1">
    <property type="entry name" value="DUF2071 DOMAIN-CONTAINING PROTEIN"/>
    <property type="match status" value="1"/>
</dbReference>
<evidence type="ECO:0000313" key="3">
    <source>
        <dbReference type="Proteomes" id="UP000269573"/>
    </source>
</evidence>
<dbReference type="SUPFAM" id="SSF160104">
    <property type="entry name" value="Acetoacetate decarboxylase-like"/>
    <property type="match status" value="1"/>
</dbReference>
<sequence>MSRKRNLKRSAQGKRRDMEGGLPIQSTIHPIKRPSDQKGWIMRQTWEHLLFAHWVVPFDVLRKLVPDSLQIDTFEGQAWVSIIPFMMTGVRMRGLPPIPFTTTFPEINVRTYVKAGQKSGIYFLSLDASNPMITAIAKQWYRLPYARAAMQVVQESEGLHFQSKRWGKTDGAEAFHASYRPVSDCFFAESGTLEYWLTERYTLFCECSRSKKIFHADVYHEPWRLQKASLELRENTMTQAAFSLEGTPQLALYARGVQSLVWPIKPVKSEGKPSW</sequence>
<gene>
    <name evidence="2" type="ORF">EDM59_04515</name>
</gene>
<dbReference type="Pfam" id="PF09844">
    <property type="entry name" value="DUF2071"/>
    <property type="match status" value="1"/>
</dbReference>
<dbReference type="Proteomes" id="UP000269573">
    <property type="component" value="Unassembled WGS sequence"/>
</dbReference>
<accession>A0A3M8DK57</accession>
<evidence type="ECO:0000256" key="1">
    <source>
        <dbReference type="SAM" id="MobiDB-lite"/>
    </source>
</evidence>
<comment type="caution">
    <text evidence="2">The sequence shown here is derived from an EMBL/GenBank/DDBJ whole genome shotgun (WGS) entry which is preliminary data.</text>
</comment>
<dbReference type="InterPro" id="IPR023375">
    <property type="entry name" value="ADC_dom_sf"/>
</dbReference>
<name>A0A3M8DK57_9BACL</name>
<reference evidence="2 3" key="1">
    <citation type="submission" date="2018-10" db="EMBL/GenBank/DDBJ databases">
        <title>Phylogenomics of Brevibacillus.</title>
        <authorList>
            <person name="Dunlap C."/>
        </authorList>
    </citation>
    <scope>NUCLEOTIDE SEQUENCE [LARGE SCALE GENOMIC DNA]</scope>
    <source>
        <strain evidence="2 3">JCM 15774</strain>
    </source>
</reference>
<protein>
    <submittedName>
        <fullName evidence="2">DUF2071 domain-containing protein</fullName>
    </submittedName>
</protein>
<organism evidence="2 3">
    <name type="scientific">Brevibacillus nitrificans</name>
    <dbReference type="NCBI Taxonomy" id="651560"/>
    <lineage>
        <taxon>Bacteria</taxon>
        <taxon>Bacillati</taxon>
        <taxon>Bacillota</taxon>
        <taxon>Bacilli</taxon>
        <taxon>Bacillales</taxon>
        <taxon>Paenibacillaceae</taxon>
        <taxon>Brevibacillus</taxon>
    </lineage>
</organism>
<keyword evidence="3" id="KW-1185">Reference proteome</keyword>
<proteinExistence type="predicted"/>
<evidence type="ECO:0000313" key="2">
    <source>
        <dbReference type="EMBL" id="RNB88394.1"/>
    </source>
</evidence>
<dbReference type="PANTHER" id="PTHR39186">
    <property type="entry name" value="DUF2071 FAMILY PROTEIN"/>
    <property type="match status" value="1"/>
</dbReference>
<dbReference type="AlphaFoldDB" id="A0A3M8DK57"/>
<feature type="compositionally biased region" description="Basic residues" evidence="1">
    <location>
        <begin position="1"/>
        <end position="13"/>
    </location>
</feature>